<feature type="compositionally biased region" description="Basic and acidic residues" evidence="8">
    <location>
        <begin position="103"/>
        <end position="122"/>
    </location>
</feature>
<dbReference type="AlphaFoldDB" id="J3L3Z6"/>
<evidence type="ECO:0000256" key="2">
    <source>
        <dbReference type="ARBA" id="ARBA00022692"/>
    </source>
</evidence>
<dbReference type="PANTHER" id="PTHR13815">
    <property type="entry name" value="GOLGIN-84"/>
    <property type="match status" value="1"/>
</dbReference>
<dbReference type="STRING" id="4533.J3L3Z6"/>
<reference evidence="10" key="1">
    <citation type="journal article" date="2013" name="Nat. Commun.">
        <title>Whole-genome sequencing of Oryza brachyantha reveals mechanisms underlying Oryza genome evolution.</title>
        <authorList>
            <person name="Chen J."/>
            <person name="Huang Q."/>
            <person name="Gao D."/>
            <person name="Wang J."/>
            <person name="Lang Y."/>
            <person name="Liu T."/>
            <person name="Li B."/>
            <person name="Bai Z."/>
            <person name="Luis Goicoechea J."/>
            <person name="Liang C."/>
            <person name="Chen C."/>
            <person name="Zhang W."/>
            <person name="Sun S."/>
            <person name="Liao Y."/>
            <person name="Zhang X."/>
            <person name="Yang L."/>
            <person name="Song C."/>
            <person name="Wang M."/>
            <person name="Shi J."/>
            <person name="Liu G."/>
            <person name="Liu J."/>
            <person name="Zhou H."/>
            <person name="Zhou W."/>
            <person name="Yu Q."/>
            <person name="An N."/>
            <person name="Chen Y."/>
            <person name="Cai Q."/>
            <person name="Wang B."/>
            <person name="Liu B."/>
            <person name="Min J."/>
            <person name="Huang Y."/>
            <person name="Wu H."/>
            <person name="Li Z."/>
            <person name="Zhang Y."/>
            <person name="Yin Y."/>
            <person name="Song W."/>
            <person name="Jiang J."/>
            <person name="Jackson S.A."/>
            <person name="Wing R.A."/>
            <person name="Wang J."/>
            <person name="Chen M."/>
        </authorList>
    </citation>
    <scope>NUCLEOTIDE SEQUENCE [LARGE SCALE GENOMIC DNA]</scope>
    <source>
        <strain evidence="10">cv. IRGC 101232</strain>
    </source>
</reference>
<dbReference type="GeneID" id="102709424"/>
<evidence type="ECO:0000256" key="7">
    <source>
        <dbReference type="SAM" id="Coils"/>
    </source>
</evidence>
<evidence type="ECO:0008006" key="12">
    <source>
        <dbReference type="Google" id="ProtNLM"/>
    </source>
</evidence>
<dbReference type="Gramene" id="OB01G39520.1">
    <property type="protein sequence ID" value="OB01G39520.1"/>
    <property type="gene ID" value="OB01G39520"/>
</dbReference>
<dbReference type="HOGENOM" id="CLU_405131_0_0_1"/>
<dbReference type="GO" id="GO:0000139">
    <property type="term" value="C:Golgi membrane"/>
    <property type="evidence" value="ECO:0007669"/>
    <property type="project" value="UniProtKB-SubCell"/>
</dbReference>
<accession>J3L3Z6</accession>
<evidence type="ECO:0000256" key="9">
    <source>
        <dbReference type="SAM" id="Phobius"/>
    </source>
</evidence>
<reference evidence="10" key="2">
    <citation type="submission" date="2013-04" db="UniProtKB">
        <authorList>
            <consortium name="EnsemblPlants"/>
        </authorList>
    </citation>
    <scope>IDENTIFICATION</scope>
</reference>
<feature type="coiled-coil region" evidence="7">
    <location>
        <begin position="288"/>
        <end position="418"/>
    </location>
</feature>
<evidence type="ECO:0000256" key="4">
    <source>
        <dbReference type="ARBA" id="ARBA00023034"/>
    </source>
</evidence>
<feature type="region of interest" description="Disordered" evidence="8">
    <location>
        <begin position="24"/>
        <end position="122"/>
    </location>
</feature>
<feature type="coiled-coil region" evidence="7">
    <location>
        <begin position="444"/>
        <end position="551"/>
    </location>
</feature>
<gene>
    <name evidence="10" type="primary">LOC102709424</name>
</gene>
<dbReference type="GO" id="GO:0000301">
    <property type="term" value="P:retrograde transport, vesicle recycling within Golgi"/>
    <property type="evidence" value="ECO:0007669"/>
    <property type="project" value="TreeGrafter"/>
</dbReference>
<dbReference type="RefSeq" id="XP_006646315.1">
    <property type="nucleotide sequence ID" value="XM_006646252.3"/>
</dbReference>
<dbReference type="EnsemblPlants" id="OB01G39520.1">
    <property type="protein sequence ID" value="OB01G39520.1"/>
    <property type="gene ID" value="OB01G39520"/>
</dbReference>
<organism evidence="10">
    <name type="scientific">Oryza brachyantha</name>
    <name type="common">malo sina</name>
    <dbReference type="NCBI Taxonomy" id="4533"/>
    <lineage>
        <taxon>Eukaryota</taxon>
        <taxon>Viridiplantae</taxon>
        <taxon>Streptophyta</taxon>
        <taxon>Embryophyta</taxon>
        <taxon>Tracheophyta</taxon>
        <taxon>Spermatophyta</taxon>
        <taxon>Magnoliopsida</taxon>
        <taxon>Liliopsida</taxon>
        <taxon>Poales</taxon>
        <taxon>Poaceae</taxon>
        <taxon>BOP clade</taxon>
        <taxon>Oryzoideae</taxon>
        <taxon>Oryzeae</taxon>
        <taxon>Oryzinae</taxon>
        <taxon>Oryza</taxon>
    </lineage>
</organism>
<keyword evidence="6 9" id="KW-0472">Membrane</keyword>
<evidence type="ECO:0000313" key="10">
    <source>
        <dbReference type="EnsemblPlants" id="OB01G39520.1"/>
    </source>
</evidence>
<proteinExistence type="predicted"/>
<dbReference type="GO" id="GO:0007030">
    <property type="term" value="P:Golgi organization"/>
    <property type="evidence" value="ECO:0007669"/>
    <property type="project" value="InterPro"/>
</dbReference>
<feature type="region of interest" description="Disordered" evidence="8">
    <location>
        <begin position="212"/>
        <end position="264"/>
    </location>
</feature>
<evidence type="ECO:0000256" key="8">
    <source>
        <dbReference type="SAM" id="MobiDB-lite"/>
    </source>
</evidence>
<keyword evidence="4" id="KW-0333">Golgi apparatus</keyword>
<feature type="compositionally biased region" description="Basic and acidic residues" evidence="8">
    <location>
        <begin position="78"/>
        <end position="89"/>
    </location>
</feature>
<dbReference type="OMA" id="CSSYEAH"/>
<evidence type="ECO:0000256" key="5">
    <source>
        <dbReference type="ARBA" id="ARBA00023054"/>
    </source>
</evidence>
<dbReference type="eggNOG" id="ENOG502QT7E">
    <property type="taxonomic scope" value="Eukaryota"/>
</dbReference>
<dbReference type="OrthoDB" id="248903at2759"/>
<protein>
    <recommendedName>
        <fullName evidence="12">Golgin-84</fullName>
    </recommendedName>
</protein>
<feature type="transmembrane region" description="Helical" evidence="9">
    <location>
        <begin position="664"/>
        <end position="684"/>
    </location>
</feature>
<evidence type="ECO:0000256" key="6">
    <source>
        <dbReference type="ARBA" id="ARBA00023136"/>
    </source>
</evidence>
<feature type="region of interest" description="Disordered" evidence="8">
    <location>
        <begin position="162"/>
        <end position="195"/>
    </location>
</feature>
<feature type="compositionally biased region" description="Low complexity" evidence="8">
    <location>
        <begin position="29"/>
        <end position="43"/>
    </location>
</feature>
<dbReference type="PANTHER" id="PTHR13815:SF7">
    <property type="entry name" value="GOLGIN SUBFAMILY A MEMBER 5"/>
    <property type="match status" value="1"/>
</dbReference>
<dbReference type="Proteomes" id="UP000006038">
    <property type="component" value="Chromosome 1"/>
</dbReference>
<dbReference type="InterPro" id="IPR019177">
    <property type="entry name" value="Golgin_subfamily_A_member_5"/>
</dbReference>
<keyword evidence="11" id="KW-1185">Reference proteome</keyword>
<keyword evidence="2 9" id="KW-0812">Transmembrane</keyword>
<feature type="compositionally biased region" description="Low complexity" evidence="8">
    <location>
        <begin position="162"/>
        <end position="182"/>
    </location>
</feature>
<dbReference type="Pfam" id="PF09787">
    <property type="entry name" value="Golgin_A5"/>
    <property type="match status" value="1"/>
</dbReference>
<keyword evidence="5 7" id="KW-0175">Coiled coil</keyword>
<dbReference type="KEGG" id="obr:102709424"/>
<keyword evidence="3 9" id="KW-1133">Transmembrane helix</keyword>
<feature type="compositionally biased region" description="Basic and acidic residues" evidence="8">
    <location>
        <begin position="247"/>
        <end position="261"/>
    </location>
</feature>
<comment type="subcellular location">
    <subcellularLocation>
        <location evidence="1">Golgi apparatus membrane</location>
        <topology evidence="1">Single-pass membrane protein</topology>
    </subcellularLocation>
</comment>
<evidence type="ECO:0000313" key="11">
    <source>
        <dbReference type="Proteomes" id="UP000006038"/>
    </source>
</evidence>
<evidence type="ECO:0000256" key="3">
    <source>
        <dbReference type="ARBA" id="ARBA00022989"/>
    </source>
</evidence>
<dbReference type="GO" id="GO:0031985">
    <property type="term" value="C:Golgi cisterna"/>
    <property type="evidence" value="ECO:0007669"/>
    <property type="project" value="TreeGrafter"/>
</dbReference>
<evidence type="ECO:0000256" key="1">
    <source>
        <dbReference type="ARBA" id="ARBA00004194"/>
    </source>
</evidence>
<name>J3L3Z6_ORYBR</name>
<sequence length="709" mass="79143">MASWLKVAEDLLEVVDRRAKIVATELSDEQSSPQPSGSNSQEGQAKKGKLREKGPLKLTAGDAGSRTPAQKERKSKQPPRERIKIEKIRPSTPVDSSSADASASKHDVASSDVKGLDDDTGAEKVEKAVVDLKNDAGADAIDTEVEVQSTAKTTDDAVLAVDAAADSGNSESAAESSVPSVPDESCEPSSSNQDIEIVSAVNLEKTSAMEVIQERNFKEVPGTQVSGNSQDSKREGLSDSPESTENQQEHKLDSGSVKDQDQLEEAQGLLKNVVKTGQSKEARLARVCAGLSSRLQEYKSENAQLEELLVQEREKCSSYEAHMKQLQQELSMSRVEGSRAESNMVDALTAKNAEIESLAKSLDSWKKKAAVSEEKLATLQEDMDGLKRNRELTETRVIQALREELAMVERRAEEERIAHNATKMAAVEREVELEHRAVEASNALARIQRAADQSSSRAMELEHKVAVLEVECASLQQELQEMEARNRRAQKKPSEEANQVIQMQAWQEEVERARQSQREAETKISSLEAELQKMRVEMAGMKRDAEHYSRQEHVELEKRYRELTDLLYHKQTQLESMASEKAALEFQLEKSIKQFHEVQMEAERSRVARRSASSWEEDADIKALEPLPLHHRHMVTANQQLQKAAKLLDSGAVRATRFLWRHPVARVSLLFYLVFVHLFLMYLLHRLQDFASREGLPLAMGELANSNLP</sequence>